<keyword evidence="1" id="KW-1133">Transmembrane helix</keyword>
<gene>
    <name evidence="2" type="ORF">N658DRAFT_62918</name>
</gene>
<proteinExistence type="predicted"/>
<evidence type="ECO:0000313" key="2">
    <source>
        <dbReference type="EMBL" id="KAK4101496.1"/>
    </source>
</evidence>
<protein>
    <submittedName>
        <fullName evidence="2">Uncharacterized protein</fullName>
    </submittedName>
</protein>
<dbReference type="Proteomes" id="UP001305647">
    <property type="component" value="Unassembled WGS sequence"/>
</dbReference>
<reference evidence="2" key="1">
    <citation type="journal article" date="2023" name="Mol. Phylogenet. Evol.">
        <title>Genome-scale phylogeny and comparative genomics of the fungal order Sordariales.</title>
        <authorList>
            <person name="Hensen N."/>
            <person name="Bonometti L."/>
            <person name="Westerberg I."/>
            <person name="Brannstrom I.O."/>
            <person name="Guillou S."/>
            <person name="Cros-Aarteil S."/>
            <person name="Calhoun S."/>
            <person name="Haridas S."/>
            <person name="Kuo A."/>
            <person name="Mondo S."/>
            <person name="Pangilinan J."/>
            <person name="Riley R."/>
            <person name="LaButti K."/>
            <person name="Andreopoulos B."/>
            <person name="Lipzen A."/>
            <person name="Chen C."/>
            <person name="Yan M."/>
            <person name="Daum C."/>
            <person name="Ng V."/>
            <person name="Clum A."/>
            <person name="Steindorff A."/>
            <person name="Ohm R.A."/>
            <person name="Martin F."/>
            <person name="Silar P."/>
            <person name="Natvig D.O."/>
            <person name="Lalanne C."/>
            <person name="Gautier V."/>
            <person name="Ament-Velasquez S.L."/>
            <person name="Kruys A."/>
            <person name="Hutchinson M.I."/>
            <person name="Powell A.J."/>
            <person name="Barry K."/>
            <person name="Miller A.N."/>
            <person name="Grigoriev I.V."/>
            <person name="Debuchy R."/>
            <person name="Gladieux P."/>
            <person name="Hiltunen Thoren M."/>
            <person name="Johannesson H."/>
        </authorList>
    </citation>
    <scope>NUCLEOTIDE SEQUENCE</scope>
    <source>
        <strain evidence="2">CBS 757.83</strain>
    </source>
</reference>
<evidence type="ECO:0000256" key="1">
    <source>
        <dbReference type="SAM" id="Phobius"/>
    </source>
</evidence>
<feature type="transmembrane region" description="Helical" evidence="1">
    <location>
        <begin position="68"/>
        <end position="91"/>
    </location>
</feature>
<dbReference type="EMBL" id="MU863635">
    <property type="protein sequence ID" value="KAK4101496.1"/>
    <property type="molecule type" value="Genomic_DNA"/>
</dbReference>
<feature type="transmembrane region" description="Helical" evidence="1">
    <location>
        <begin position="30"/>
        <end position="56"/>
    </location>
</feature>
<organism evidence="2 3">
    <name type="scientific">Parathielavia hyrcaniae</name>
    <dbReference type="NCBI Taxonomy" id="113614"/>
    <lineage>
        <taxon>Eukaryota</taxon>
        <taxon>Fungi</taxon>
        <taxon>Dikarya</taxon>
        <taxon>Ascomycota</taxon>
        <taxon>Pezizomycotina</taxon>
        <taxon>Sordariomycetes</taxon>
        <taxon>Sordariomycetidae</taxon>
        <taxon>Sordariales</taxon>
        <taxon>Chaetomiaceae</taxon>
        <taxon>Parathielavia</taxon>
    </lineage>
</organism>
<keyword evidence="1" id="KW-0812">Transmembrane</keyword>
<accession>A0AAN6Q2B4</accession>
<evidence type="ECO:0000313" key="3">
    <source>
        <dbReference type="Proteomes" id="UP001305647"/>
    </source>
</evidence>
<reference evidence="2" key="2">
    <citation type="submission" date="2023-05" db="EMBL/GenBank/DDBJ databases">
        <authorList>
            <consortium name="Lawrence Berkeley National Laboratory"/>
            <person name="Steindorff A."/>
            <person name="Hensen N."/>
            <person name="Bonometti L."/>
            <person name="Westerberg I."/>
            <person name="Brannstrom I.O."/>
            <person name="Guillou S."/>
            <person name="Cros-Aarteil S."/>
            <person name="Calhoun S."/>
            <person name="Haridas S."/>
            <person name="Kuo A."/>
            <person name="Mondo S."/>
            <person name="Pangilinan J."/>
            <person name="Riley R."/>
            <person name="Labutti K."/>
            <person name="Andreopoulos B."/>
            <person name="Lipzen A."/>
            <person name="Chen C."/>
            <person name="Yanf M."/>
            <person name="Daum C."/>
            <person name="Ng V."/>
            <person name="Clum A."/>
            <person name="Ohm R."/>
            <person name="Martin F."/>
            <person name="Silar P."/>
            <person name="Natvig D."/>
            <person name="Lalanne C."/>
            <person name="Gautier V."/>
            <person name="Ament-Velasquez S.L."/>
            <person name="Kruys A."/>
            <person name="Hutchinson M.I."/>
            <person name="Powell A.J."/>
            <person name="Barry K."/>
            <person name="Miller A.N."/>
            <person name="Grigoriev I.V."/>
            <person name="Debuchy R."/>
            <person name="Gladieux P."/>
            <person name="Thoren M.H."/>
            <person name="Johannesson H."/>
        </authorList>
    </citation>
    <scope>NUCLEOTIDE SEQUENCE</scope>
    <source>
        <strain evidence="2">CBS 757.83</strain>
    </source>
</reference>
<dbReference type="AlphaFoldDB" id="A0AAN6Q2B4"/>
<sequence length="164" mass="17780">MGRLGLGGGVVCGAYKRNWDWGLVLCCSSIIYIGIVLLRDIPVLIFLVIGVFLLGLGRRRLYFHLPHASFRCCEAVVGVNPLFLFVLMILLGGEGIKQGTAQAWTGTTSMVCIEKMQAGWLVDGPITGLILSGAIIACIENKDTCRITELLRASTTLVKTLRVV</sequence>
<keyword evidence="3" id="KW-1185">Reference proteome</keyword>
<name>A0AAN6Q2B4_9PEZI</name>
<comment type="caution">
    <text evidence="2">The sequence shown here is derived from an EMBL/GenBank/DDBJ whole genome shotgun (WGS) entry which is preliminary data.</text>
</comment>
<keyword evidence="1" id="KW-0472">Membrane</keyword>